<name>A0A9Q8QJU6_9HYPO</name>
<dbReference type="InterPro" id="IPR019734">
    <property type="entry name" value="TPR_rpt"/>
</dbReference>
<gene>
    <name evidence="3" type="ORF">JDV02_006638</name>
</gene>
<evidence type="ECO:0000256" key="1">
    <source>
        <dbReference type="SAM" id="MobiDB-lite"/>
    </source>
</evidence>
<evidence type="ECO:0000313" key="4">
    <source>
        <dbReference type="Proteomes" id="UP000829364"/>
    </source>
</evidence>
<evidence type="ECO:0000313" key="3">
    <source>
        <dbReference type="EMBL" id="UNI20562.1"/>
    </source>
</evidence>
<feature type="region of interest" description="Disordered" evidence="1">
    <location>
        <begin position="253"/>
        <end position="280"/>
    </location>
</feature>
<proteinExistence type="predicted"/>
<dbReference type="EMBL" id="CP086359">
    <property type="protein sequence ID" value="UNI20562.1"/>
    <property type="molecule type" value="Genomic_DNA"/>
</dbReference>
<evidence type="ECO:0000256" key="2">
    <source>
        <dbReference type="SAM" id="Phobius"/>
    </source>
</evidence>
<dbReference type="PANTHER" id="PTHR28142:SF1">
    <property type="entry name" value="MITOCHONDRIAL INNER MEMBRANE I-AAA PROTEASE SUPERCOMPLEX SUBUNIT MGR3-RELATED"/>
    <property type="match status" value="1"/>
</dbReference>
<organism evidence="3 4">
    <name type="scientific">Purpureocillium takamizusanense</name>
    <dbReference type="NCBI Taxonomy" id="2060973"/>
    <lineage>
        <taxon>Eukaryota</taxon>
        <taxon>Fungi</taxon>
        <taxon>Dikarya</taxon>
        <taxon>Ascomycota</taxon>
        <taxon>Pezizomycotina</taxon>
        <taxon>Sordariomycetes</taxon>
        <taxon>Hypocreomycetidae</taxon>
        <taxon>Hypocreales</taxon>
        <taxon>Ophiocordycipitaceae</taxon>
        <taxon>Purpureocillium</taxon>
    </lineage>
</organism>
<dbReference type="GO" id="GO:0051787">
    <property type="term" value="F:misfolded protein binding"/>
    <property type="evidence" value="ECO:0007669"/>
    <property type="project" value="TreeGrafter"/>
</dbReference>
<dbReference type="Gene3D" id="1.25.40.10">
    <property type="entry name" value="Tetratricopeptide repeat domain"/>
    <property type="match status" value="1"/>
</dbReference>
<sequence>MSVAVVASLRPLPGRCLRHAASGLLSVQLRSRTASVHVHALVTLRPPPQQQQQRCQSTSPASRADKDAPPPPPEQPKMTFRRFVGHALRASFRNMAVALSPRGIRTAFRDSPAATSISIVLLVLTIAFSAVAVRAYLQAFYGSSFSRYPEPVANTLRRAIYYTNVRPEPELALKYYKKAMEQCAELGLDPFSDEVIGIRIQTSFWLQKIGNYKSAIEVLESVLDDCRKWVDVMEKSVADGKVDAKGYYLSETPAPAPAPLQGKSAAQEPQAIKKDGEPAAAPETLWRKRERLLAKAIGTAVKLGELYSDEHVLDPEKSHSHLVWAVETSLREYQRRRTGDTKPGEESWLSPEELGGAMESLGRDYERRSQFQLAIPLFFQALRLCETPCHRAVIMNNLSAAFAQHPIYTTAEASASDALKDVFTTSMPTTRSDCLEAALNWARNAYEHARDVKGEERTAECDEACAVALCNWGDVAAMLGKTELARKKYRQCIDMSRKMEFAPGVRQAQEGLARLTSTPADQV</sequence>
<dbReference type="GO" id="GO:0006515">
    <property type="term" value="P:protein quality control for misfolded or incompletely synthesized proteins"/>
    <property type="evidence" value="ECO:0007669"/>
    <property type="project" value="TreeGrafter"/>
</dbReference>
<dbReference type="AlphaFoldDB" id="A0A9Q8QJU6"/>
<keyword evidence="2" id="KW-0812">Transmembrane</keyword>
<feature type="transmembrane region" description="Helical" evidence="2">
    <location>
        <begin position="113"/>
        <end position="137"/>
    </location>
</feature>
<dbReference type="GO" id="GO:0031942">
    <property type="term" value="C:i-AAA complex"/>
    <property type="evidence" value="ECO:0007669"/>
    <property type="project" value="TreeGrafter"/>
</dbReference>
<dbReference type="CDD" id="cd24145">
    <property type="entry name" value="Mgr3-like"/>
    <property type="match status" value="1"/>
</dbReference>
<dbReference type="PANTHER" id="PTHR28142">
    <property type="entry name" value="MITOCHONDRIAL INNER MEMBRANE I-AAA PROTEASE SUPERCOMPLEX SUBUNIT MGR3-RELATED"/>
    <property type="match status" value="1"/>
</dbReference>
<reference evidence="3" key="1">
    <citation type="submission" date="2021-11" db="EMBL/GenBank/DDBJ databases">
        <title>Purpureocillium_takamizusanense_genome.</title>
        <authorList>
            <person name="Nguyen N.-H."/>
        </authorList>
    </citation>
    <scope>NUCLEOTIDE SEQUENCE</scope>
    <source>
        <strain evidence="3">PT3</strain>
    </source>
</reference>
<dbReference type="InterPro" id="IPR011990">
    <property type="entry name" value="TPR-like_helical_dom_sf"/>
</dbReference>
<dbReference type="InterPro" id="IPR040201">
    <property type="entry name" value="Mrg3-like"/>
</dbReference>
<keyword evidence="2" id="KW-0472">Membrane</keyword>
<feature type="region of interest" description="Disordered" evidence="1">
    <location>
        <begin position="44"/>
        <end position="77"/>
    </location>
</feature>
<dbReference type="GeneID" id="72068587"/>
<protein>
    <recommendedName>
        <fullName evidence="5">TPR domain-containing protein</fullName>
    </recommendedName>
</protein>
<dbReference type="OrthoDB" id="10050400at2759"/>
<dbReference type="KEGG" id="ptkz:JDV02_006638"/>
<evidence type="ECO:0008006" key="5">
    <source>
        <dbReference type="Google" id="ProtNLM"/>
    </source>
</evidence>
<keyword evidence="4" id="KW-1185">Reference proteome</keyword>
<dbReference type="SUPFAM" id="SSF48452">
    <property type="entry name" value="TPR-like"/>
    <property type="match status" value="2"/>
</dbReference>
<dbReference type="SMART" id="SM00028">
    <property type="entry name" value="TPR"/>
    <property type="match status" value="2"/>
</dbReference>
<dbReference type="Proteomes" id="UP000829364">
    <property type="component" value="Chromosome 6"/>
</dbReference>
<keyword evidence="2" id="KW-1133">Transmembrane helix</keyword>
<accession>A0A9Q8QJU6</accession>
<dbReference type="RefSeq" id="XP_047844043.1">
    <property type="nucleotide sequence ID" value="XM_047988052.1"/>
</dbReference>